<dbReference type="GO" id="GO:0008473">
    <property type="term" value="F:ornithine cyclodeaminase activity"/>
    <property type="evidence" value="ECO:0007669"/>
    <property type="project" value="UniProtKB-EC"/>
</dbReference>
<sequence>MILLDIPSIQSIISNIGLTEFYQRLIFQLEKDFKNWNRFYKSPRHAIHYKHGVIELMPCSDDNLYSFKYVNGHPNNTKNGNLSVVAMGLLADVKTGYPLMICEMTILTAIRTAAVAALGAKYLAKKNSRKLAIIGCGAQSEFQAKAIQAILPIEEINIFDIDKKAMNKFNKNLSADFKKINLCHNAIDAISNVDIIITATAANKNAILFTEKNISAGTHIHAMGGDGPGKTELGLALLKQSKLVVEFSPQTLVEGEMQQLDESFIHAELWQIICGEKEARTNDTEITLFDSVGFAIEDYSILNLVYEIALENNLGEDINLIPDISDPKNLYSLLIKK</sequence>
<dbReference type="SUPFAM" id="SSF51735">
    <property type="entry name" value="NAD(P)-binding Rossmann-fold domains"/>
    <property type="match status" value="1"/>
</dbReference>
<dbReference type="EC" id="4.3.1.12" evidence="1"/>
<dbReference type="Pfam" id="PF02423">
    <property type="entry name" value="OCD_Mu_crystall"/>
    <property type="match status" value="1"/>
</dbReference>
<name>A0A3B0X0E2_9ZZZZ</name>
<dbReference type="InterPro" id="IPR036291">
    <property type="entry name" value="NAD(P)-bd_dom_sf"/>
</dbReference>
<reference evidence="1" key="1">
    <citation type="submission" date="2018-06" db="EMBL/GenBank/DDBJ databases">
        <authorList>
            <person name="Zhirakovskaya E."/>
        </authorList>
    </citation>
    <scope>NUCLEOTIDE SEQUENCE</scope>
</reference>
<dbReference type="NCBIfam" id="NF005762">
    <property type="entry name" value="PRK07589.1"/>
    <property type="match status" value="1"/>
</dbReference>
<dbReference type="AlphaFoldDB" id="A0A3B0X0E2"/>
<proteinExistence type="predicted"/>
<dbReference type="Gene3D" id="3.40.50.720">
    <property type="entry name" value="NAD(P)-binding Rossmann-like Domain"/>
    <property type="match status" value="1"/>
</dbReference>
<dbReference type="Gene3D" id="3.30.1780.10">
    <property type="entry name" value="ornithine cyclodeaminase, domain 1"/>
    <property type="match status" value="1"/>
</dbReference>
<accession>A0A3B0X0E2</accession>
<dbReference type="InterPro" id="IPR023401">
    <property type="entry name" value="ODC_N"/>
</dbReference>
<dbReference type="PANTHER" id="PTHR13812:SF19">
    <property type="entry name" value="KETIMINE REDUCTASE MU-CRYSTALLIN"/>
    <property type="match status" value="1"/>
</dbReference>
<dbReference type="EMBL" id="UOFH01000193">
    <property type="protein sequence ID" value="VAW61708.1"/>
    <property type="molecule type" value="Genomic_DNA"/>
</dbReference>
<evidence type="ECO:0000313" key="1">
    <source>
        <dbReference type="EMBL" id="VAW61708.1"/>
    </source>
</evidence>
<organism evidence="1">
    <name type="scientific">hydrothermal vent metagenome</name>
    <dbReference type="NCBI Taxonomy" id="652676"/>
    <lineage>
        <taxon>unclassified sequences</taxon>
        <taxon>metagenomes</taxon>
        <taxon>ecological metagenomes</taxon>
    </lineage>
</organism>
<dbReference type="InterPro" id="IPR003462">
    <property type="entry name" value="ODC_Mu_crystall"/>
</dbReference>
<dbReference type="PANTHER" id="PTHR13812">
    <property type="entry name" value="KETIMINE REDUCTASE MU-CRYSTALLIN"/>
    <property type="match status" value="1"/>
</dbReference>
<protein>
    <submittedName>
        <fullName evidence="1">Ornithine cyclodeaminase</fullName>
        <ecNumber evidence="1">4.3.1.12</ecNumber>
    </submittedName>
</protein>
<gene>
    <name evidence="1" type="ORF">MNBD_GAMMA08-74</name>
</gene>
<keyword evidence="1" id="KW-0456">Lyase</keyword>